<dbReference type="GO" id="GO:0005743">
    <property type="term" value="C:mitochondrial inner membrane"/>
    <property type="evidence" value="ECO:0007669"/>
    <property type="project" value="UniProtKB-SubCell"/>
</dbReference>
<name>A0A7M7KRM7_VARDE</name>
<organism evidence="10 11">
    <name type="scientific">Varroa destructor</name>
    <name type="common">Honeybee mite</name>
    <dbReference type="NCBI Taxonomy" id="109461"/>
    <lineage>
        <taxon>Eukaryota</taxon>
        <taxon>Metazoa</taxon>
        <taxon>Ecdysozoa</taxon>
        <taxon>Arthropoda</taxon>
        <taxon>Chelicerata</taxon>
        <taxon>Arachnida</taxon>
        <taxon>Acari</taxon>
        <taxon>Parasitiformes</taxon>
        <taxon>Mesostigmata</taxon>
        <taxon>Gamasina</taxon>
        <taxon>Dermanyssoidea</taxon>
        <taxon>Varroidae</taxon>
        <taxon>Varroa</taxon>
    </lineage>
</organism>
<keyword evidence="5" id="KW-0679">Respiratory chain</keyword>
<protein>
    <recommendedName>
        <fullName evidence="3">NADH dehydrogenase [ubiquinone] 1 beta subcomplex subunit 10</fullName>
    </recommendedName>
</protein>
<keyword evidence="6" id="KW-0999">Mitochondrion inner membrane</keyword>
<dbReference type="CTD" id="44228"/>
<sequence length="164" mass="20334">MGSGERSDETTTFVERVFHNTMVKPVIWIRENIVEPNRPKYYWYHRKFPRVPEIDECYEDDYPCIFEADQQFKRDFKVETEIVRILRRRLSDCIAHEQPDHLERCAKVRTDFEEAELNWFIKYGDLGYRINARDAYYKQKHRLVFERRKREQEERERQQKFTSE</sequence>
<dbReference type="KEGG" id="vde:111254406"/>
<evidence type="ECO:0000256" key="9">
    <source>
        <dbReference type="ARBA" id="ARBA00023136"/>
    </source>
</evidence>
<dbReference type="InParanoid" id="A0A7M7KRM7"/>
<comment type="subcellular location">
    <subcellularLocation>
        <location evidence="1">Mitochondrion inner membrane</location>
        <topology evidence="1">Peripheral membrane protein</topology>
        <orientation evidence="1">Matrix side</orientation>
    </subcellularLocation>
</comment>
<keyword evidence="7" id="KW-0249">Electron transport</keyword>
<dbReference type="FunCoup" id="A0A7M7KRM7">
    <property type="interactions" value="1268"/>
</dbReference>
<dbReference type="GO" id="GO:0045271">
    <property type="term" value="C:respiratory chain complex I"/>
    <property type="evidence" value="ECO:0007669"/>
    <property type="project" value="UniProtKB-ARBA"/>
</dbReference>
<keyword evidence="8" id="KW-0496">Mitochondrion</keyword>
<dbReference type="OrthoDB" id="6017729at2759"/>
<dbReference type="EnsemblMetazoa" id="XM_022815227">
    <property type="protein sequence ID" value="XP_022670962"/>
    <property type="gene ID" value="LOC111254406"/>
</dbReference>
<dbReference type="AlphaFoldDB" id="A0A7M7KRM7"/>
<keyword evidence="9" id="KW-0472">Membrane</keyword>
<dbReference type="PANTHER" id="PTHR13094:SF1">
    <property type="entry name" value="NADH DEHYDROGENASE [UBIQUINONE] 1 BETA SUBCOMPLEX SUBUNIT 10"/>
    <property type="match status" value="1"/>
</dbReference>
<evidence type="ECO:0000256" key="4">
    <source>
        <dbReference type="ARBA" id="ARBA00022448"/>
    </source>
</evidence>
<evidence type="ECO:0000256" key="6">
    <source>
        <dbReference type="ARBA" id="ARBA00022792"/>
    </source>
</evidence>
<accession>A0A7M7KRM7</accession>
<evidence type="ECO:0000256" key="5">
    <source>
        <dbReference type="ARBA" id="ARBA00022660"/>
    </source>
</evidence>
<evidence type="ECO:0000313" key="10">
    <source>
        <dbReference type="EnsemblMetazoa" id="XP_022670962"/>
    </source>
</evidence>
<dbReference type="PANTHER" id="PTHR13094">
    <property type="entry name" value="NADH-UBIQUINONE OXIDOREDUCTASE PDSW SUBUNIT"/>
    <property type="match status" value="1"/>
</dbReference>
<dbReference type="InterPro" id="IPR039993">
    <property type="entry name" value="NDUFB10"/>
</dbReference>
<evidence type="ECO:0000256" key="1">
    <source>
        <dbReference type="ARBA" id="ARBA00004443"/>
    </source>
</evidence>
<dbReference type="Pfam" id="PF10249">
    <property type="entry name" value="NDUFB10"/>
    <property type="match status" value="1"/>
</dbReference>
<dbReference type="RefSeq" id="XP_022670962.1">
    <property type="nucleotide sequence ID" value="XM_022815227.1"/>
</dbReference>
<evidence type="ECO:0000256" key="8">
    <source>
        <dbReference type="ARBA" id="ARBA00023128"/>
    </source>
</evidence>
<keyword evidence="11" id="KW-1185">Reference proteome</keyword>
<evidence type="ECO:0000256" key="7">
    <source>
        <dbReference type="ARBA" id="ARBA00022982"/>
    </source>
</evidence>
<evidence type="ECO:0000313" key="11">
    <source>
        <dbReference type="Proteomes" id="UP000594260"/>
    </source>
</evidence>
<dbReference type="GeneID" id="111254406"/>
<proteinExistence type="inferred from homology"/>
<dbReference type="OMA" id="ERPVYYH"/>
<evidence type="ECO:0000256" key="3">
    <source>
        <dbReference type="ARBA" id="ARBA00014109"/>
    </source>
</evidence>
<dbReference type="InterPro" id="IPR019377">
    <property type="entry name" value="NADH_UbQ_OxRdtase_su10"/>
</dbReference>
<evidence type="ECO:0000256" key="2">
    <source>
        <dbReference type="ARBA" id="ARBA00008317"/>
    </source>
</evidence>
<keyword evidence="4" id="KW-0813">Transport</keyword>
<reference evidence="10" key="1">
    <citation type="submission" date="2021-01" db="UniProtKB">
        <authorList>
            <consortium name="EnsemblMetazoa"/>
        </authorList>
    </citation>
    <scope>IDENTIFICATION</scope>
</reference>
<comment type="similarity">
    <text evidence="2">Belongs to the complex I NDUFB10 subunit family.</text>
</comment>
<dbReference type="Proteomes" id="UP000594260">
    <property type="component" value="Unplaced"/>
</dbReference>